<organism evidence="2 3">
    <name type="scientific">Brachionus plicatilis</name>
    <name type="common">Marine rotifer</name>
    <name type="synonym">Brachionus muelleri</name>
    <dbReference type="NCBI Taxonomy" id="10195"/>
    <lineage>
        <taxon>Eukaryota</taxon>
        <taxon>Metazoa</taxon>
        <taxon>Spiralia</taxon>
        <taxon>Gnathifera</taxon>
        <taxon>Rotifera</taxon>
        <taxon>Eurotatoria</taxon>
        <taxon>Monogononta</taxon>
        <taxon>Pseudotrocha</taxon>
        <taxon>Ploima</taxon>
        <taxon>Brachionidae</taxon>
        <taxon>Brachionus</taxon>
    </lineage>
</organism>
<comment type="caution">
    <text evidence="2">The sequence shown here is derived from an EMBL/GenBank/DDBJ whole genome shotgun (WGS) entry which is preliminary data.</text>
</comment>
<protein>
    <submittedName>
        <fullName evidence="2">Signal CUB and EGF-like domain-containing 1 isoform X1</fullName>
    </submittedName>
</protein>
<feature type="region of interest" description="Disordered" evidence="1">
    <location>
        <begin position="480"/>
        <end position="511"/>
    </location>
</feature>
<feature type="compositionally biased region" description="Low complexity" evidence="1">
    <location>
        <begin position="538"/>
        <end position="551"/>
    </location>
</feature>
<evidence type="ECO:0000313" key="3">
    <source>
        <dbReference type="Proteomes" id="UP000276133"/>
    </source>
</evidence>
<dbReference type="Proteomes" id="UP000276133">
    <property type="component" value="Unassembled WGS sequence"/>
</dbReference>
<feature type="non-terminal residue" evidence="2">
    <location>
        <position position="721"/>
    </location>
</feature>
<evidence type="ECO:0000256" key="1">
    <source>
        <dbReference type="SAM" id="MobiDB-lite"/>
    </source>
</evidence>
<accession>A0A3M7QDL7</accession>
<feature type="region of interest" description="Disordered" evidence="1">
    <location>
        <begin position="530"/>
        <end position="551"/>
    </location>
</feature>
<keyword evidence="3" id="KW-1185">Reference proteome</keyword>
<sequence length="721" mass="81653">MVYHANLSDGNEENQDTDLVEVLERSSLEQTNDDCSQNVLLRIPFYKLTDGTVVRIKLEYGEIAKGTTIHVGNSPTNSLNGGDRGTTLHNSEIHSNDTNFNFYMSSLSLCDQNAEPNEPIDLSKILLLNKSLSFINPRTKIAIYITDNWFRIDNLDRNTTLYYSNNYLFTFKKSILSNQCEKNYLSQFNHISPFLYIGLNRAIVDSSLQPGTGLCKAEISFLNCYSNEQPDLEVNVADLKYKLSDSENISWISPLSYLETSVMEHSPCSAQGVLRLKYDPGSMRRVARFDLDFGEMLSGFTFNIGDSPTNNAYGGDTGTTSNSAEIHSNDNRFYVWLNTKFCGDTLLYKIEYSLFQSNDRVTFFISDQRIEVNNYRGYHQIFKSPYLFNLNGQNVTCNCFDTRCYAGVKPDFDVYFGINRVIGGTYRPGVGLCGAKISWLKCGGKFKISPNLVYSDDLKLETSTALPKIYTKEIESSPAPSTETVIEKQEVITSTQEPTSKEKTTIPVSEQTTTVTEPVLDNLFTSTESLAKNEESKNLNAESENLNAESENLNAESENLNAESEIFTANTTSINILDLLKNSSVEVLNIFKNDYSEEETEEETEDEENVDLRTEDDLKSIEEDEISLFESSDKKIEKGGPLLIRKNITVTDPVPSQNASTEAINDYSKYCTEENMKKNFIYHEHKTESDKFIYCENLEKAIILNCPLKMKWSQQYLQCLQ</sequence>
<proteinExistence type="predicted"/>
<gene>
    <name evidence="2" type="ORF">BpHYR1_033541</name>
</gene>
<evidence type="ECO:0000313" key="2">
    <source>
        <dbReference type="EMBL" id="RNA09284.1"/>
    </source>
</evidence>
<name>A0A3M7QDL7_BRAPC</name>
<dbReference type="AlphaFoldDB" id="A0A3M7QDL7"/>
<dbReference type="EMBL" id="REGN01006489">
    <property type="protein sequence ID" value="RNA09284.1"/>
    <property type="molecule type" value="Genomic_DNA"/>
</dbReference>
<dbReference type="OrthoDB" id="10024657at2759"/>
<reference evidence="2 3" key="1">
    <citation type="journal article" date="2018" name="Sci. Rep.">
        <title>Genomic signatures of local adaptation to the degree of environmental predictability in rotifers.</title>
        <authorList>
            <person name="Franch-Gras L."/>
            <person name="Hahn C."/>
            <person name="Garcia-Roger E.M."/>
            <person name="Carmona M.J."/>
            <person name="Serra M."/>
            <person name="Gomez A."/>
        </authorList>
    </citation>
    <scope>NUCLEOTIDE SEQUENCE [LARGE SCALE GENOMIC DNA]</scope>
    <source>
        <strain evidence="2">HYR1</strain>
    </source>
</reference>